<gene>
    <name evidence="2" type="ORF">ALC57_03378</name>
</gene>
<dbReference type="Proteomes" id="UP000078492">
    <property type="component" value="Unassembled WGS sequence"/>
</dbReference>
<evidence type="ECO:0000256" key="1">
    <source>
        <dbReference type="SAM" id="MobiDB-lite"/>
    </source>
</evidence>
<feature type="compositionally biased region" description="Acidic residues" evidence="1">
    <location>
        <begin position="124"/>
        <end position="139"/>
    </location>
</feature>
<feature type="region of interest" description="Disordered" evidence="1">
    <location>
        <begin position="96"/>
        <end position="157"/>
    </location>
</feature>
<name>A0A195EFU7_9HYME</name>
<protein>
    <submittedName>
        <fullName evidence="2">Uncharacterized protein</fullName>
    </submittedName>
</protein>
<organism evidence="2 3">
    <name type="scientific">Trachymyrmex cornetzi</name>
    <dbReference type="NCBI Taxonomy" id="471704"/>
    <lineage>
        <taxon>Eukaryota</taxon>
        <taxon>Metazoa</taxon>
        <taxon>Ecdysozoa</taxon>
        <taxon>Arthropoda</taxon>
        <taxon>Hexapoda</taxon>
        <taxon>Insecta</taxon>
        <taxon>Pterygota</taxon>
        <taxon>Neoptera</taxon>
        <taxon>Endopterygota</taxon>
        <taxon>Hymenoptera</taxon>
        <taxon>Apocrita</taxon>
        <taxon>Aculeata</taxon>
        <taxon>Formicoidea</taxon>
        <taxon>Formicidae</taxon>
        <taxon>Myrmicinae</taxon>
        <taxon>Trachymyrmex</taxon>
    </lineage>
</organism>
<reference evidence="2 3" key="1">
    <citation type="submission" date="2015-09" db="EMBL/GenBank/DDBJ databases">
        <title>Trachymyrmex cornetzi WGS genome.</title>
        <authorList>
            <person name="Nygaard S."/>
            <person name="Hu H."/>
            <person name="Boomsma J."/>
            <person name="Zhang G."/>
        </authorList>
    </citation>
    <scope>NUCLEOTIDE SEQUENCE [LARGE SCALE GENOMIC DNA]</scope>
    <source>
        <strain evidence="2">Tcor2-1</strain>
        <tissue evidence="2">Whole body</tissue>
    </source>
</reference>
<sequence length="157" mass="18437">MSRSGYILSQNVGAAPKRFQRFNASLNDRYLSTSSTTIPTMMSTATTMTMSNANYSVLEPFRFTRHRYVADNGRLYRDRRTYALVTSGLLVPIKREEKREREREKEKESEVKRMKLLAARSSEEAEEEEEKAEKEDEDKEREAAEETRRRRKKSPGW</sequence>
<feature type="compositionally biased region" description="Basic and acidic residues" evidence="1">
    <location>
        <begin position="96"/>
        <end position="113"/>
    </location>
</feature>
<evidence type="ECO:0000313" key="3">
    <source>
        <dbReference type="Proteomes" id="UP000078492"/>
    </source>
</evidence>
<accession>A0A195EFU7</accession>
<evidence type="ECO:0000313" key="2">
    <source>
        <dbReference type="EMBL" id="KYN27036.1"/>
    </source>
</evidence>
<keyword evidence="3" id="KW-1185">Reference proteome</keyword>
<dbReference type="AlphaFoldDB" id="A0A195EFU7"/>
<dbReference type="EMBL" id="KQ978957">
    <property type="protein sequence ID" value="KYN27036.1"/>
    <property type="molecule type" value="Genomic_DNA"/>
</dbReference>
<proteinExistence type="predicted"/>